<dbReference type="EMBL" id="NCKW01005810">
    <property type="protein sequence ID" value="POM72425.1"/>
    <property type="molecule type" value="Genomic_DNA"/>
</dbReference>
<comment type="domain">
    <text evidence="5">The RxLR-dEER motif acts to carry the protein into the host cell cytoplasm through binding to cell surface phosphatidylinositol-3-phosphate.</text>
</comment>
<dbReference type="Pfam" id="PF16810">
    <property type="entry name" value="RXLR"/>
    <property type="match status" value="1"/>
</dbReference>
<proteinExistence type="inferred from homology"/>
<evidence type="ECO:0000256" key="3">
    <source>
        <dbReference type="ARBA" id="ARBA00022525"/>
    </source>
</evidence>
<keyword evidence="3 5" id="KW-0964">Secreted</keyword>
<dbReference type="OrthoDB" id="98107at2759"/>
<keyword evidence="7" id="KW-1185">Reference proteome</keyword>
<dbReference type="AlphaFoldDB" id="A0A2P4Y3N1"/>
<comment type="caution">
    <text evidence="6">The sequence shown here is derived from an EMBL/GenBank/DDBJ whole genome shotgun (WGS) entry which is preliminary data.</text>
</comment>
<dbReference type="Proteomes" id="UP000237271">
    <property type="component" value="Unassembled WGS sequence"/>
</dbReference>
<accession>A0A2P4Y3N1</accession>
<evidence type="ECO:0000313" key="7">
    <source>
        <dbReference type="Proteomes" id="UP000237271"/>
    </source>
</evidence>
<name>A0A2P4Y3N1_9STRA</name>
<keyword evidence="4 5" id="KW-0732">Signal</keyword>
<dbReference type="InterPro" id="IPR031825">
    <property type="entry name" value="RXLR"/>
</dbReference>
<feature type="signal peptide" evidence="5">
    <location>
        <begin position="1"/>
        <end position="20"/>
    </location>
</feature>
<evidence type="ECO:0000256" key="2">
    <source>
        <dbReference type="ARBA" id="ARBA00010400"/>
    </source>
</evidence>
<feature type="chain" id="PRO_5028516426" description="RxLR effector protein" evidence="5">
    <location>
        <begin position="21"/>
        <end position="163"/>
    </location>
</feature>
<organism evidence="6 7">
    <name type="scientific">Phytophthora palmivora</name>
    <dbReference type="NCBI Taxonomy" id="4796"/>
    <lineage>
        <taxon>Eukaryota</taxon>
        <taxon>Sar</taxon>
        <taxon>Stramenopiles</taxon>
        <taxon>Oomycota</taxon>
        <taxon>Peronosporomycetes</taxon>
        <taxon>Peronosporales</taxon>
        <taxon>Peronosporaceae</taxon>
        <taxon>Phytophthora</taxon>
    </lineage>
</organism>
<gene>
    <name evidence="6" type="ORF">PHPALM_10858</name>
</gene>
<sequence length="163" mass="18162">MRFYYVAFVMAATFLANTNAVTTDAETNQITLASREIVGSTQVSGANERMLRSTEKEESYFAPLENSEERTLGISIKELKRIAGAKGEVIPVAMENLEKNVQDKIMKILGKQNLSQKKFATKLGLLDVDDAANRNSNFFAAWKDSFRKGKKVKKVPEGMIGDF</sequence>
<comment type="subcellular location">
    <subcellularLocation>
        <location evidence="1 5">Secreted</location>
    </subcellularLocation>
</comment>
<protein>
    <recommendedName>
        <fullName evidence="5">RxLR effector protein</fullName>
    </recommendedName>
</protein>
<comment type="function">
    <text evidence="5">Effector that suppresses plant defense responses during pathogen infection.</text>
</comment>
<evidence type="ECO:0000256" key="5">
    <source>
        <dbReference type="RuleBase" id="RU367124"/>
    </source>
</evidence>
<dbReference type="GO" id="GO:0005576">
    <property type="term" value="C:extracellular region"/>
    <property type="evidence" value="ECO:0007669"/>
    <property type="project" value="UniProtKB-SubCell"/>
</dbReference>
<evidence type="ECO:0000256" key="4">
    <source>
        <dbReference type="ARBA" id="ARBA00022729"/>
    </source>
</evidence>
<comment type="similarity">
    <text evidence="2 5">Belongs to the RxLR effector family.</text>
</comment>
<evidence type="ECO:0000313" key="6">
    <source>
        <dbReference type="EMBL" id="POM72425.1"/>
    </source>
</evidence>
<reference evidence="6 7" key="1">
    <citation type="journal article" date="2017" name="Genome Biol. Evol.">
        <title>Phytophthora megakarya and P. palmivora, closely related causal agents of cacao black pod rot, underwent increases in genome sizes and gene numbers by different mechanisms.</title>
        <authorList>
            <person name="Ali S.S."/>
            <person name="Shao J."/>
            <person name="Lary D.J."/>
            <person name="Kronmiller B."/>
            <person name="Shen D."/>
            <person name="Strem M.D."/>
            <person name="Amoako-Attah I."/>
            <person name="Akrofi A.Y."/>
            <person name="Begoude B.A."/>
            <person name="Ten Hoopen G.M."/>
            <person name="Coulibaly K."/>
            <person name="Kebe B.I."/>
            <person name="Melnick R.L."/>
            <person name="Guiltinan M.J."/>
            <person name="Tyler B.M."/>
            <person name="Meinhardt L.W."/>
            <person name="Bailey B.A."/>
        </authorList>
    </citation>
    <scope>NUCLEOTIDE SEQUENCE [LARGE SCALE GENOMIC DNA]</scope>
    <source>
        <strain evidence="7">sbr112.9</strain>
    </source>
</reference>
<evidence type="ECO:0000256" key="1">
    <source>
        <dbReference type="ARBA" id="ARBA00004613"/>
    </source>
</evidence>